<dbReference type="KEGG" id="kpul:GXN76_15625"/>
<protein>
    <submittedName>
        <fullName evidence="2">Uncharacterized protein</fullName>
    </submittedName>
</protein>
<sequence length="812" mass="95587">MDKKHLKQGKEELTSPWWQEEKPERPLPDDLQQMLEQEDPAFVKAFLQAQRQVKNGAWLWTLYLDGRPLARQALYQALTEKQTVQVYYWKENRLTVPIQYGYTRYLKGIYKLAEKRRDAEIWGLLAYRFETDRSNTPDEYIRVKSKREDHYYWRWEKKEEKNTFQFPTRYYLRRRNWRFLRKLAEEKSEDFVRMATEYLLHIRHEDADWGQTRYIVINGNHVITADFSNLWLMNHLLFRHSGKFTCQGSKYRWRKTEAHTAYLSEEREEAYPDLWAQQPDALMRLFQNSEVNPVVGFALRALLYTSPEKLEAIPESTWHTFLQSDQSVRRNLAAQWLLNQMDHRQPDWDFVLELLLSPHVDIQEHVLKFIRRHMPHWTTGSIRELVDKLIHHAEENYALRRRLPGLLSPALAEIGNRKAGDLSLVQCLLHLPVDSLHQEAVDLLKKIDVHTITAEELLPYLSSETPMVREAACDILNRHFGELQIDASFLTDWVKIPLEENRYAAIQILAEKRFQLLPVLPEWLPILWASMKQSELSDEVRDFIRDDLLGNVFWEEIRSTPLDKVLLLFDSSDVGLQVFAGRLLEEIQPDPQDMTDQQLVRLAHSPAVAVRMWIRRKLEEHGSRWSADLMADVAETDWEDTRTWAMEQIQQLPAQQVTPDLVYRLLDSARPDIQQLAMVLSDKYRGKLDLLELMYRAGESPYLPVQLFALELGKAITWNAERVQKMERFFRTVLFRVHQGRPLKRIALDILAQWGLENEEMAQAVVPILRDYARSGGKGDFADVLVTLTRIQRQFPQIQTPVTIVTSSSVGS</sequence>
<dbReference type="Gene3D" id="1.25.10.10">
    <property type="entry name" value="Leucine-rich Repeat Variant"/>
    <property type="match status" value="1"/>
</dbReference>
<dbReference type="InterPro" id="IPR016024">
    <property type="entry name" value="ARM-type_fold"/>
</dbReference>
<dbReference type="Proteomes" id="UP000503088">
    <property type="component" value="Chromosome"/>
</dbReference>
<dbReference type="AlphaFoldDB" id="A0A7D3Y200"/>
<gene>
    <name evidence="2" type="ORF">GXN76_15625</name>
</gene>
<name>A0A7D3Y200_9BACL</name>
<dbReference type="EMBL" id="CP048104">
    <property type="protein sequence ID" value="QKG85740.1"/>
    <property type="molecule type" value="Genomic_DNA"/>
</dbReference>
<evidence type="ECO:0000313" key="3">
    <source>
        <dbReference type="Proteomes" id="UP000503088"/>
    </source>
</evidence>
<proteinExistence type="predicted"/>
<dbReference type="RefSeq" id="WP_173224733.1">
    <property type="nucleotide sequence ID" value="NZ_CP048104.1"/>
</dbReference>
<dbReference type="InterPro" id="IPR011989">
    <property type="entry name" value="ARM-like"/>
</dbReference>
<accession>A0A7D3Y200</accession>
<feature type="region of interest" description="Disordered" evidence="1">
    <location>
        <begin position="1"/>
        <end position="25"/>
    </location>
</feature>
<dbReference type="SUPFAM" id="SSF48371">
    <property type="entry name" value="ARM repeat"/>
    <property type="match status" value="1"/>
</dbReference>
<keyword evidence="3" id="KW-1185">Reference proteome</keyword>
<evidence type="ECO:0000313" key="2">
    <source>
        <dbReference type="EMBL" id="QKG85740.1"/>
    </source>
</evidence>
<reference evidence="2 3" key="1">
    <citation type="submission" date="2020-01" db="EMBL/GenBank/DDBJ databases">
        <authorList>
            <person name="Gulvik C.A."/>
            <person name="Batra D.G."/>
        </authorList>
    </citation>
    <scope>NUCLEOTIDE SEQUENCE [LARGE SCALE GENOMIC DNA]</scope>
    <source>
        <strain evidence="2 3">W9323</strain>
    </source>
</reference>
<evidence type="ECO:0000256" key="1">
    <source>
        <dbReference type="SAM" id="MobiDB-lite"/>
    </source>
</evidence>
<organism evidence="2 3">
    <name type="scientific">Kroppenstedtia pulmonis</name>
    <dbReference type="NCBI Taxonomy" id="1380685"/>
    <lineage>
        <taxon>Bacteria</taxon>
        <taxon>Bacillati</taxon>
        <taxon>Bacillota</taxon>
        <taxon>Bacilli</taxon>
        <taxon>Bacillales</taxon>
        <taxon>Thermoactinomycetaceae</taxon>
        <taxon>Kroppenstedtia</taxon>
    </lineage>
</organism>